<keyword evidence="1" id="KW-0472">Membrane</keyword>
<sequence>MKKDNILEQYKVEDFVEDESFQSYVLKKDQKDIAFWATWKVKHPEKSKDMEEAENLILLLRDSSNFSKYQAEVESEWDKFKSKAKSNKSLNSPKLENQPRNLNVIHRRNSKLNWAEILKIGFIIACAIAVGVFVLSKI</sequence>
<keyword evidence="1" id="KW-0812">Transmembrane</keyword>
<dbReference type="Proteomes" id="UP000245535">
    <property type="component" value="Unassembled WGS sequence"/>
</dbReference>
<dbReference type="RefSeq" id="WP_109615359.1">
    <property type="nucleotide sequence ID" value="NZ_QGDO01000001.1"/>
</dbReference>
<proteinExistence type="predicted"/>
<keyword evidence="1" id="KW-1133">Transmembrane helix</keyword>
<evidence type="ECO:0000256" key="1">
    <source>
        <dbReference type="SAM" id="Phobius"/>
    </source>
</evidence>
<dbReference type="OrthoDB" id="1523489at2"/>
<evidence type="ECO:0000313" key="3">
    <source>
        <dbReference type="Proteomes" id="UP000245535"/>
    </source>
</evidence>
<dbReference type="AlphaFoldDB" id="A0A315ZGF4"/>
<protein>
    <submittedName>
        <fullName evidence="2">Uncharacterized protein</fullName>
    </submittedName>
</protein>
<name>A0A315ZGF4_SEDFL</name>
<dbReference type="EMBL" id="QGDO01000001">
    <property type="protein sequence ID" value="PWJ43824.1"/>
    <property type="molecule type" value="Genomic_DNA"/>
</dbReference>
<comment type="caution">
    <text evidence="2">The sequence shown here is derived from an EMBL/GenBank/DDBJ whole genome shotgun (WGS) entry which is preliminary data.</text>
</comment>
<reference evidence="2 3" key="1">
    <citation type="submission" date="2018-03" db="EMBL/GenBank/DDBJ databases">
        <title>Genomic Encyclopedia of Archaeal and Bacterial Type Strains, Phase II (KMG-II): from individual species to whole genera.</title>
        <authorList>
            <person name="Goeker M."/>
        </authorList>
    </citation>
    <scope>NUCLEOTIDE SEQUENCE [LARGE SCALE GENOMIC DNA]</scope>
    <source>
        <strain evidence="2 3">DSM 28229</strain>
    </source>
</reference>
<accession>A0A315ZGF4</accession>
<gene>
    <name evidence="2" type="ORF">BC781_101170</name>
</gene>
<keyword evidence="3" id="KW-1185">Reference proteome</keyword>
<feature type="transmembrane region" description="Helical" evidence="1">
    <location>
        <begin position="117"/>
        <end position="136"/>
    </location>
</feature>
<evidence type="ECO:0000313" key="2">
    <source>
        <dbReference type="EMBL" id="PWJ43824.1"/>
    </source>
</evidence>
<organism evidence="2 3">
    <name type="scientific">Sediminitomix flava</name>
    <dbReference type="NCBI Taxonomy" id="379075"/>
    <lineage>
        <taxon>Bacteria</taxon>
        <taxon>Pseudomonadati</taxon>
        <taxon>Bacteroidota</taxon>
        <taxon>Cytophagia</taxon>
        <taxon>Cytophagales</taxon>
        <taxon>Flammeovirgaceae</taxon>
        <taxon>Sediminitomix</taxon>
    </lineage>
</organism>